<feature type="compositionally biased region" description="Acidic residues" evidence="1">
    <location>
        <begin position="8"/>
        <end position="18"/>
    </location>
</feature>
<dbReference type="AlphaFoldDB" id="A0AAN8VJT7"/>
<feature type="compositionally biased region" description="Polar residues" evidence="1">
    <location>
        <begin position="31"/>
        <end position="43"/>
    </location>
</feature>
<dbReference type="Proteomes" id="UP001370490">
    <property type="component" value="Unassembled WGS sequence"/>
</dbReference>
<comment type="caution">
    <text evidence="2">The sequence shown here is derived from an EMBL/GenBank/DDBJ whole genome shotgun (WGS) entry which is preliminary data.</text>
</comment>
<protein>
    <submittedName>
        <fullName evidence="2">Uncharacterized protein</fullName>
    </submittedName>
</protein>
<name>A0AAN8VJT7_9MAGN</name>
<dbReference type="EMBL" id="JBAMMX010000011">
    <property type="protein sequence ID" value="KAK6930742.1"/>
    <property type="molecule type" value="Genomic_DNA"/>
</dbReference>
<keyword evidence="3" id="KW-1185">Reference proteome</keyword>
<evidence type="ECO:0000313" key="2">
    <source>
        <dbReference type="EMBL" id="KAK6930742.1"/>
    </source>
</evidence>
<accession>A0AAN8VJT7</accession>
<sequence length="82" mass="9062">MQNQEGGGDGEEEEEEEEFTFKIADGGNGVTKATSSIPSSDWTNFEDDDIMQQHSAIRAHEAHKIPFIGDKANMLPSLPFYS</sequence>
<evidence type="ECO:0000313" key="3">
    <source>
        <dbReference type="Proteomes" id="UP001370490"/>
    </source>
</evidence>
<evidence type="ECO:0000256" key="1">
    <source>
        <dbReference type="SAM" id="MobiDB-lite"/>
    </source>
</evidence>
<reference evidence="2 3" key="1">
    <citation type="submission" date="2023-12" db="EMBL/GenBank/DDBJ databases">
        <title>A high-quality genome assembly for Dillenia turbinata (Dilleniales).</title>
        <authorList>
            <person name="Chanderbali A."/>
        </authorList>
    </citation>
    <scope>NUCLEOTIDE SEQUENCE [LARGE SCALE GENOMIC DNA]</scope>
    <source>
        <strain evidence="2">LSX21</strain>
        <tissue evidence="2">Leaf</tissue>
    </source>
</reference>
<proteinExistence type="predicted"/>
<gene>
    <name evidence="2" type="ORF">RJ641_002535</name>
</gene>
<feature type="region of interest" description="Disordered" evidence="1">
    <location>
        <begin position="1"/>
        <end position="45"/>
    </location>
</feature>
<organism evidence="2 3">
    <name type="scientific">Dillenia turbinata</name>
    <dbReference type="NCBI Taxonomy" id="194707"/>
    <lineage>
        <taxon>Eukaryota</taxon>
        <taxon>Viridiplantae</taxon>
        <taxon>Streptophyta</taxon>
        <taxon>Embryophyta</taxon>
        <taxon>Tracheophyta</taxon>
        <taxon>Spermatophyta</taxon>
        <taxon>Magnoliopsida</taxon>
        <taxon>eudicotyledons</taxon>
        <taxon>Gunneridae</taxon>
        <taxon>Pentapetalae</taxon>
        <taxon>Dilleniales</taxon>
        <taxon>Dilleniaceae</taxon>
        <taxon>Dillenia</taxon>
    </lineage>
</organism>